<dbReference type="EMBL" id="JANCYW010000012">
    <property type="protein sequence ID" value="KAK4537474.1"/>
    <property type="molecule type" value="Genomic_DNA"/>
</dbReference>
<dbReference type="Pfam" id="PF02096">
    <property type="entry name" value="60KD_IMP"/>
    <property type="match status" value="1"/>
</dbReference>
<evidence type="ECO:0000256" key="7">
    <source>
        <dbReference type="SAM" id="Phobius"/>
    </source>
</evidence>
<comment type="subcellular location">
    <subcellularLocation>
        <location evidence="1 5">Membrane</location>
        <topology evidence="1 5">Multi-pass membrane protein</topology>
    </subcellularLocation>
</comment>
<feature type="region of interest" description="Disordered" evidence="6">
    <location>
        <begin position="304"/>
        <end position="366"/>
    </location>
</feature>
<dbReference type="GO" id="GO:0072598">
    <property type="term" value="P:protein localization to chloroplast"/>
    <property type="evidence" value="ECO:0007669"/>
    <property type="project" value="TreeGrafter"/>
</dbReference>
<name>A0AAV9IYV0_CYACA</name>
<keyword evidence="2 5" id="KW-0812">Transmembrane</keyword>
<dbReference type="InterPro" id="IPR001708">
    <property type="entry name" value="YidC/ALB3/OXA1/COX18"/>
</dbReference>
<evidence type="ECO:0000313" key="9">
    <source>
        <dbReference type="EMBL" id="KAK4537474.1"/>
    </source>
</evidence>
<organism evidence="9 10">
    <name type="scientific">Cyanidium caldarium</name>
    <name type="common">Red alga</name>
    <dbReference type="NCBI Taxonomy" id="2771"/>
    <lineage>
        <taxon>Eukaryota</taxon>
        <taxon>Rhodophyta</taxon>
        <taxon>Bangiophyceae</taxon>
        <taxon>Cyanidiales</taxon>
        <taxon>Cyanidiaceae</taxon>
        <taxon>Cyanidium</taxon>
    </lineage>
</organism>
<dbReference type="InterPro" id="IPR047196">
    <property type="entry name" value="YidC_ALB_C"/>
</dbReference>
<dbReference type="Proteomes" id="UP001301350">
    <property type="component" value="Unassembled WGS sequence"/>
</dbReference>
<evidence type="ECO:0000256" key="5">
    <source>
        <dbReference type="RuleBase" id="RU003945"/>
    </source>
</evidence>
<keyword evidence="10" id="KW-1185">Reference proteome</keyword>
<feature type="compositionally biased region" description="Basic residues" evidence="6">
    <location>
        <begin position="355"/>
        <end position="366"/>
    </location>
</feature>
<evidence type="ECO:0000256" key="2">
    <source>
        <dbReference type="ARBA" id="ARBA00022692"/>
    </source>
</evidence>
<dbReference type="AlphaFoldDB" id="A0AAV9IYV0"/>
<dbReference type="NCBIfam" id="TIGR03592">
    <property type="entry name" value="yidC_oxa1_cterm"/>
    <property type="match status" value="1"/>
</dbReference>
<proteinExistence type="inferred from homology"/>
<evidence type="ECO:0000256" key="6">
    <source>
        <dbReference type="SAM" id="MobiDB-lite"/>
    </source>
</evidence>
<dbReference type="PANTHER" id="PTHR12428:SF14">
    <property type="entry name" value="ALBINO3-LIKE PROTEIN 1, CHLOROPLASTIC"/>
    <property type="match status" value="1"/>
</dbReference>
<gene>
    <name evidence="9" type="ORF">CDCA_CDCA12G3499</name>
</gene>
<dbReference type="GO" id="GO:0051205">
    <property type="term" value="P:protein insertion into membrane"/>
    <property type="evidence" value="ECO:0007669"/>
    <property type="project" value="TreeGrafter"/>
</dbReference>
<comment type="similarity">
    <text evidence="5">Belongs to the OXA1/ALB3/YidC family.</text>
</comment>
<evidence type="ECO:0000259" key="8">
    <source>
        <dbReference type="Pfam" id="PF02096"/>
    </source>
</evidence>
<keyword evidence="4 7" id="KW-0472">Membrane</keyword>
<evidence type="ECO:0000256" key="3">
    <source>
        <dbReference type="ARBA" id="ARBA00022989"/>
    </source>
</evidence>
<accession>A0AAV9IYV0</accession>
<dbReference type="GO" id="GO:0032977">
    <property type="term" value="F:membrane insertase activity"/>
    <property type="evidence" value="ECO:0007669"/>
    <property type="project" value="InterPro"/>
</dbReference>
<feature type="domain" description="Membrane insertase YidC/Oxa/ALB C-terminal" evidence="8">
    <location>
        <begin position="64"/>
        <end position="272"/>
    </location>
</feature>
<reference evidence="9 10" key="1">
    <citation type="submission" date="2022-07" db="EMBL/GenBank/DDBJ databases">
        <title>Genome-wide signatures of adaptation to extreme environments.</title>
        <authorList>
            <person name="Cho C.H."/>
            <person name="Yoon H.S."/>
        </authorList>
    </citation>
    <scope>NUCLEOTIDE SEQUENCE [LARGE SCALE GENOMIC DNA]</scope>
    <source>
        <strain evidence="9 10">DBV 063 E5</strain>
    </source>
</reference>
<evidence type="ECO:0000256" key="1">
    <source>
        <dbReference type="ARBA" id="ARBA00004141"/>
    </source>
</evidence>
<protein>
    <recommendedName>
        <fullName evidence="8">Membrane insertase YidC/Oxa/ALB C-terminal domain-containing protein</fullName>
    </recommendedName>
</protein>
<dbReference type="PANTHER" id="PTHR12428">
    <property type="entry name" value="OXA1"/>
    <property type="match status" value="1"/>
</dbReference>
<dbReference type="CDD" id="cd20070">
    <property type="entry name" value="5TM_YidC_Alb3"/>
    <property type="match status" value="1"/>
</dbReference>
<comment type="caution">
    <text evidence="9">The sequence shown here is derived from an EMBL/GenBank/DDBJ whole genome shotgun (WGS) entry which is preliminary data.</text>
</comment>
<keyword evidence="3 7" id="KW-1133">Transmembrane helix</keyword>
<dbReference type="GO" id="GO:0009535">
    <property type="term" value="C:chloroplast thylakoid membrane"/>
    <property type="evidence" value="ECO:0007669"/>
    <property type="project" value="TreeGrafter"/>
</dbReference>
<evidence type="ECO:0000313" key="10">
    <source>
        <dbReference type="Proteomes" id="UP001301350"/>
    </source>
</evidence>
<sequence>MAAATTISLWLAEASGDGSATAAAAAAPASQNSGGVWNGFVHLIETTISAISDALSAIGLPYSYGFAIIAFTILVKAITFPLNLKQMRSTLSMQALAPKLRELQARYRDNPQVMNMETARLYQEAKLNPLAGCLPVLVQLPVWIALYRALLNLAQENRLTSGFFFLPSLQGPVQQGGSLSAWLFPFKDGAPPVGWHDAIAYLVLPCLLVVTQIVSQRLLQPPQQDAQTKQANVILRFLPFMVGWFSLNVPSGLSLYWVTNNVVSTLQTIGIKRYLAKQQPELLGATGGGDAGNAAAGGNGRMADGAADGAATREPPVGFGALVSANKDGKGGGAAVTESRGSSSSSEEDGAEAKKGKRRPSKKKKR</sequence>
<dbReference type="InterPro" id="IPR028055">
    <property type="entry name" value="YidC/Oxa/ALB_C"/>
</dbReference>
<dbReference type="GO" id="GO:0010027">
    <property type="term" value="P:thylakoid membrane organization"/>
    <property type="evidence" value="ECO:0007669"/>
    <property type="project" value="TreeGrafter"/>
</dbReference>
<feature type="transmembrane region" description="Helical" evidence="7">
    <location>
        <begin position="62"/>
        <end position="84"/>
    </location>
</feature>
<feature type="compositionally biased region" description="Low complexity" evidence="6">
    <location>
        <begin position="304"/>
        <end position="313"/>
    </location>
</feature>
<evidence type="ECO:0000256" key="4">
    <source>
        <dbReference type="ARBA" id="ARBA00023136"/>
    </source>
</evidence>